<feature type="binding site" evidence="10">
    <location>
        <position position="314"/>
    </location>
    <ligand>
        <name>S-adenosyl-L-methionine</name>
        <dbReference type="ChEBI" id="CHEBI:59789"/>
    </ligand>
</feature>
<keyword evidence="3" id="KW-0690">Ribosome biogenesis</keyword>
<keyword evidence="4 10" id="KW-0698">rRNA processing</keyword>
<evidence type="ECO:0000256" key="6">
    <source>
        <dbReference type="ARBA" id="ARBA00022679"/>
    </source>
</evidence>
<feature type="binding site" evidence="10">
    <location>
        <position position="338"/>
    </location>
    <ligand>
        <name>S-adenosyl-L-methionine</name>
        <dbReference type="ChEBI" id="CHEBI:59789"/>
    </ligand>
</feature>
<organism evidence="12 13">
    <name type="scientific">Helicobacter muridarum</name>
    <dbReference type="NCBI Taxonomy" id="216"/>
    <lineage>
        <taxon>Bacteria</taxon>
        <taxon>Pseudomonadati</taxon>
        <taxon>Campylobacterota</taxon>
        <taxon>Epsilonproteobacteria</taxon>
        <taxon>Campylobacterales</taxon>
        <taxon>Helicobacteraceae</taxon>
        <taxon>Helicobacter</taxon>
    </lineage>
</organism>
<dbReference type="Proteomes" id="UP000255139">
    <property type="component" value="Unassembled WGS sequence"/>
</dbReference>
<evidence type="ECO:0000313" key="12">
    <source>
        <dbReference type="EMBL" id="STQ85806.1"/>
    </source>
</evidence>
<keyword evidence="5 10" id="KW-0489">Methyltransferase</keyword>
<dbReference type="EC" id="2.1.1.199" evidence="10"/>
<dbReference type="Gene3D" id="3.40.50.150">
    <property type="entry name" value="Vaccinia Virus protein VP39"/>
    <property type="match status" value="1"/>
</dbReference>
<comment type="subcellular location">
    <subcellularLocation>
        <location evidence="10">Cytoplasm</location>
    </subcellularLocation>
</comment>
<dbReference type="GO" id="GO:0070475">
    <property type="term" value="P:rRNA base methylation"/>
    <property type="evidence" value="ECO:0007669"/>
    <property type="project" value="UniProtKB-UniRule"/>
</dbReference>
<dbReference type="RefSeq" id="WP_104731165.1">
    <property type="nucleotide sequence ID" value="NZ_FZML01000037.1"/>
</dbReference>
<keyword evidence="13" id="KW-1185">Reference proteome</keyword>
<dbReference type="SUPFAM" id="SSF81799">
    <property type="entry name" value="Putative methyltransferase TM0872, insert domain"/>
    <property type="match status" value="1"/>
</dbReference>
<comment type="function">
    <text evidence="10">Specifically methylates the N4 position of cytidine in position 1402 (C1402) of 16S rRNA.</text>
</comment>
<dbReference type="AlphaFoldDB" id="A0A377PSI5"/>
<feature type="binding site" evidence="10">
    <location>
        <position position="287"/>
    </location>
    <ligand>
        <name>S-adenosyl-L-methionine</name>
        <dbReference type="ChEBI" id="CHEBI:59789"/>
    </ligand>
</feature>
<comment type="caution">
    <text evidence="10">Lacks conserved residue(s) required for the propagation of feature annotation.</text>
</comment>
<gene>
    <name evidence="10 12" type="primary">rsmH</name>
    <name evidence="12" type="ORF">NCTC12714_00594</name>
</gene>
<evidence type="ECO:0000256" key="10">
    <source>
        <dbReference type="HAMAP-Rule" id="MF_01007"/>
    </source>
</evidence>
<dbReference type="InterPro" id="IPR012337">
    <property type="entry name" value="RNaseH-like_sf"/>
</dbReference>
<feature type="binding site" evidence="10">
    <location>
        <position position="345"/>
    </location>
    <ligand>
        <name>S-adenosyl-L-methionine</name>
        <dbReference type="ChEBI" id="CHEBI:59789"/>
    </ligand>
</feature>
<evidence type="ECO:0000256" key="5">
    <source>
        <dbReference type="ARBA" id="ARBA00022603"/>
    </source>
</evidence>
<dbReference type="GO" id="GO:0071424">
    <property type="term" value="F:rRNA (cytosine-N4-)-methyltransferase activity"/>
    <property type="evidence" value="ECO:0007669"/>
    <property type="project" value="UniProtKB-UniRule"/>
</dbReference>
<comment type="catalytic activity">
    <reaction evidence="10">
        <text>cytidine(1402) in 16S rRNA + S-adenosyl-L-methionine = N(4)-methylcytidine(1402) in 16S rRNA + S-adenosyl-L-homocysteine + H(+)</text>
        <dbReference type="Rhea" id="RHEA:42928"/>
        <dbReference type="Rhea" id="RHEA-COMP:10286"/>
        <dbReference type="Rhea" id="RHEA-COMP:10287"/>
        <dbReference type="ChEBI" id="CHEBI:15378"/>
        <dbReference type="ChEBI" id="CHEBI:57856"/>
        <dbReference type="ChEBI" id="CHEBI:59789"/>
        <dbReference type="ChEBI" id="CHEBI:74506"/>
        <dbReference type="ChEBI" id="CHEBI:82748"/>
        <dbReference type="EC" id="2.1.1.199"/>
    </reaction>
</comment>
<protein>
    <recommendedName>
        <fullName evidence="10">Ribosomal RNA small subunit methyltransferase H</fullName>
        <ecNumber evidence="10">2.1.1.199</ecNumber>
    </recommendedName>
    <alternativeName>
        <fullName evidence="10">16S rRNA m(4)C1402 methyltransferase</fullName>
    </alternativeName>
    <alternativeName>
        <fullName evidence="10">rRNA (cytosine-N(4)-)-methyltransferase RsmH</fullName>
    </alternativeName>
</protein>
<keyword evidence="2 10" id="KW-0963">Cytoplasm</keyword>
<dbReference type="Pfam" id="PF01795">
    <property type="entry name" value="Methyltransf_5"/>
    <property type="match status" value="1"/>
</dbReference>
<keyword evidence="6 10" id="KW-0808">Transferase</keyword>
<dbReference type="CDD" id="cd16964">
    <property type="entry name" value="YqgF"/>
    <property type="match status" value="1"/>
</dbReference>
<dbReference type="InterPro" id="IPR006641">
    <property type="entry name" value="YqgF/RNaseH-like_dom"/>
</dbReference>
<evidence type="ECO:0000256" key="4">
    <source>
        <dbReference type="ARBA" id="ARBA00022552"/>
    </source>
</evidence>
<evidence type="ECO:0000313" key="13">
    <source>
        <dbReference type="Proteomes" id="UP000255139"/>
    </source>
</evidence>
<evidence type="ECO:0000259" key="11">
    <source>
        <dbReference type="SMART" id="SM00732"/>
    </source>
</evidence>
<dbReference type="HAMAP" id="MF_01007">
    <property type="entry name" value="16SrRNA_methyltr_H"/>
    <property type="match status" value="1"/>
</dbReference>
<dbReference type="NCBIfam" id="TIGR00006">
    <property type="entry name" value="16S rRNA (cytosine(1402)-N(4))-methyltransferase RsmH"/>
    <property type="match status" value="1"/>
</dbReference>
<dbReference type="SUPFAM" id="SSF53098">
    <property type="entry name" value="Ribonuclease H-like"/>
    <property type="match status" value="1"/>
</dbReference>
<dbReference type="Pfam" id="PF03652">
    <property type="entry name" value="RuvX"/>
    <property type="match status" value="1"/>
</dbReference>
<dbReference type="InterPro" id="IPR023397">
    <property type="entry name" value="SAM-dep_MeTrfase_MraW_recog"/>
</dbReference>
<dbReference type="PANTHER" id="PTHR11265:SF0">
    <property type="entry name" value="12S RRNA N4-METHYLCYTIDINE METHYLTRANSFERASE"/>
    <property type="match status" value="1"/>
</dbReference>
<sequence>MIFGLDFGLKRIGVARLVNGIVIPISPIIRKNRHQASKELDKILNKCLENKNKQDILLVIGLPKASLDYETKSSNNPHITKEQILHFLGLIDFNGKVEFIDESNSSQEALERLKHKSYKSRQMARKNGEIDSISACIILERYMERLSNIANISKTANILKSDETINGKDSKNLIESSHLPNKNKLNLIKSKSSQTNINSSKDLNRDFKIHIPVLLQEVVSTFDKILSTTESKEKIDNLNIKHNNQDIQIHNFIRECKQCIIDCTLGFGGMSKTLLENYDNLSIIGIDRDTEAIKANKTLNKNFPNRLHIHWGDFASALPQILQICECYPCKLKGVLVDMGVSSYQLDCTSRGFNFKAQNLDMRMDSTQKLHATQILHSYNNYELQRIFRDYGEIPYYKKLARLIIEERQKGAITGEILQNIALKISNKKKIHPATLIYQALRIEVNDELGQLARLLESCSKIHNAIVCFISFHSLEDKMIKESMRKWAKSCICEDNKMKCECGNNNSKGKIIYKKPITATNEELRHNPRARSAKLRAFHFL</sequence>
<dbReference type="PANTHER" id="PTHR11265">
    <property type="entry name" value="S-ADENOSYL-METHYLTRANSFERASE MRAW"/>
    <property type="match status" value="1"/>
</dbReference>
<proteinExistence type="inferred from homology"/>
<dbReference type="NCBIfam" id="TIGR00250">
    <property type="entry name" value="RNAse_H_YqgF"/>
    <property type="match status" value="1"/>
</dbReference>
<dbReference type="GO" id="GO:0004518">
    <property type="term" value="F:nuclease activity"/>
    <property type="evidence" value="ECO:0007669"/>
    <property type="project" value="UniProtKB-KW"/>
</dbReference>
<accession>A0A377PSI5</accession>
<dbReference type="GO" id="GO:0016787">
    <property type="term" value="F:hydrolase activity"/>
    <property type="evidence" value="ECO:0007669"/>
    <property type="project" value="UniProtKB-KW"/>
</dbReference>
<reference evidence="12 13" key="1">
    <citation type="submission" date="2018-06" db="EMBL/GenBank/DDBJ databases">
        <authorList>
            <consortium name="Pathogen Informatics"/>
            <person name="Doyle S."/>
        </authorList>
    </citation>
    <scope>NUCLEOTIDE SEQUENCE [LARGE SCALE GENOMIC DNA]</scope>
    <source>
        <strain evidence="12 13">NCTC12714</strain>
    </source>
</reference>
<dbReference type="SMART" id="SM00732">
    <property type="entry name" value="YqgFc"/>
    <property type="match status" value="1"/>
</dbReference>
<dbReference type="SUPFAM" id="SSF53335">
    <property type="entry name" value="S-adenosyl-L-methionine-dependent methyltransferases"/>
    <property type="match status" value="1"/>
</dbReference>
<keyword evidence="9" id="KW-0378">Hydrolase</keyword>
<comment type="similarity">
    <text evidence="1 10">Belongs to the methyltransferase superfamily. RsmH family.</text>
</comment>
<keyword evidence="8" id="KW-0540">Nuclease</keyword>
<dbReference type="InterPro" id="IPR002903">
    <property type="entry name" value="RsmH"/>
</dbReference>
<evidence type="ECO:0000256" key="1">
    <source>
        <dbReference type="ARBA" id="ARBA00010396"/>
    </source>
</evidence>
<dbReference type="Gene3D" id="1.10.150.170">
    <property type="entry name" value="Putative methyltransferase TM0872, insert domain"/>
    <property type="match status" value="1"/>
</dbReference>
<dbReference type="EMBL" id="UGJE01000002">
    <property type="protein sequence ID" value="STQ85806.1"/>
    <property type="molecule type" value="Genomic_DNA"/>
</dbReference>
<evidence type="ECO:0000256" key="2">
    <source>
        <dbReference type="ARBA" id="ARBA00022490"/>
    </source>
</evidence>
<evidence type="ECO:0000256" key="9">
    <source>
        <dbReference type="ARBA" id="ARBA00022801"/>
    </source>
</evidence>
<dbReference type="Gene3D" id="3.30.420.140">
    <property type="entry name" value="YqgF/RNase H-like domain"/>
    <property type="match status" value="1"/>
</dbReference>
<evidence type="ECO:0000256" key="8">
    <source>
        <dbReference type="ARBA" id="ARBA00022722"/>
    </source>
</evidence>
<evidence type="ECO:0000256" key="3">
    <source>
        <dbReference type="ARBA" id="ARBA00022517"/>
    </source>
</evidence>
<dbReference type="InterPro" id="IPR029063">
    <property type="entry name" value="SAM-dependent_MTases_sf"/>
</dbReference>
<feature type="domain" description="YqgF/RNase H-like" evidence="11">
    <location>
        <begin position="1"/>
        <end position="109"/>
    </location>
</feature>
<evidence type="ECO:0000256" key="7">
    <source>
        <dbReference type="ARBA" id="ARBA00022691"/>
    </source>
</evidence>
<name>A0A377PSI5_9HELI</name>
<keyword evidence="7 10" id="KW-0949">S-adenosyl-L-methionine</keyword>
<dbReference type="InterPro" id="IPR005227">
    <property type="entry name" value="YqgF"/>
</dbReference>
<dbReference type="GO" id="GO:0005737">
    <property type="term" value="C:cytoplasm"/>
    <property type="evidence" value="ECO:0007669"/>
    <property type="project" value="UniProtKB-SubCell"/>
</dbReference>
<dbReference type="InterPro" id="IPR037027">
    <property type="entry name" value="YqgF/RNaseH-like_dom_sf"/>
</dbReference>